<dbReference type="Pfam" id="PF00440">
    <property type="entry name" value="TetR_N"/>
    <property type="match status" value="1"/>
</dbReference>
<dbReference type="RefSeq" id="WP_377381978.1">
    <property type="nucleotide sequence ID" value="NZ_JBHSSW010000066.1"/>
</dbReference>
<proteinExistence type="predicted"/>
<dbReference type="InterPro" id="IPR036271">
    <property type="entry name" value="Tet_transcr_reg_TetR-rel_C_sf"/>
</dbReference>
<dbReference type="PANTHER" id="PTHR30055">
    <property type="entry name" value="HTH-TYPE TRANSCRIPTIONAL REGULATOR RUTR"/>
    <property type="match status" value="1"/>
</dbReference>
<comment type="caution">
    <text evidence="5">The sequence shown here is derived from an EMBL/GenBank/DDBJ whole genome shotgun (WGS) entry which is preliminary data.</text>
</comment>
<protein>
    <submittedName>
        <fullName evidence="5">TetR/AcrR family transcriptional regulator</fullName>
    </submittedName>
</protein>
<keyword evidence="6" id="KW-1185">Reference proteome</keyword>
<reference evidence="6" key="1">
    <citation type="journal article" date="2019" name="Int. J. Syst. Evol. Microbiol.">
        <title>The Global Catalogue of Microorganisms (GCM) 10K type strain sequencing project: providing services to taxonomists for standard genome sequencing and annotation.</title>
        <authorList>
            <consortium name="The Broad Institute Genomics Platform"/>
            <consortium name="The Broad Institute Genome Sequencing Center for Infectious Disease"/>
            <person name="Wu L."/>
            <person name="Ma J."/>
        </authorList>
    </citation>
    <scope>NUCLEOTIDE SEQUENCE [LARGE SCALE GENOMIC DNA]</scope>
    <source>
        <strain evidence="6">CGMCC-1.15741</strain>
    </source>
</reference>
<gene>
    <name evidence="5" type="ORF">ACFQDM_18565</name>
</gene>
<organism evidence="5 6">
    <name type="scientific">Ponticaulis profundi</name>
    <dbReference type="NCBI Taxonomy" id="2665222"/>
    <lineage>
        <taxon>Bacteria</taxon>
        <taxon>Pseudomonadati</taxon>
        <taxon>Pseudomonadota</taxon>
        <taxon>Alphaproteobacteria</taxon>
        <taxon>Hyphomonadales</taxon>
        <taxon>Hyphomonadaceae</taxon>
        <taxon>Ponticaulis</taxon>
    </lineage>
</organism>
<accession>A0ABW1SED7</accession>
<name>A0ABW1SED7_9PROT</name>
<dbReference type="SUPFAM" id="SSF48498">
    <property type="entry name" value="Tetracyclin repressor-like, C-terminal domain"/>
    <property type="match status" value="1"/>
</dbReference>
<dbReference type="EMBL" id="JBHSSW010000066">
    <property type="protein sequence ID" value="MFC6200082.1"/>
    <property type="molecule type" value="Genomic_DNA"/>
</dbReference>
<evidence type="ECO:0000313" key="5">
    <source>
        <dbReference type="EMBL" id="MFC6200082.1"/>
    </source>
</evidence>
<dbReference type="SUPFAM" id="SSF46689">
    <property type="entry name" value="Homeodomain-like"/>
    <property type="match status" value="1"/>
</dbReference>
<evidence type="ECO:0000256" key="2">
    <source>
        <dbReference type="ARBA" id="ARBA00023125"/>
    </source>
</evidence>
<evidence type="ECO:0000313" key="6">
    <source>
        <dbReference type="Proteomes" id="UP001596303"/>
    </source>
</evidence>
<dbReference type="InterPro" id="IPR001647">
    <property type="entry name" value="HTH_TetR"/>
</dbReference>
<keyword evidence="2" id="KW-0238">DNA-binding</keyword>
<keyword evidence="3" id="KW-0804">Transcription</keyword>
<evidence type="ECO:0000256" key="1">
    <source>
        <dbReference type="ARBA" id="ARBA00023015"/>
    </source>
</evidence>
<dbReference type="Gene3D" id="1.10.357.10">
    <property type="entry name" value="Tetracycline Repressor, domain 2"/>
    <property type="match status" value="1"/>
</dbReference>
<feature type="domain" description="HTH tetR-type" evidence="4">
    <location>
        <begin position="18"/>
        <end position="63"/>
    </location>
</feature>
<sequence length="216" mass="24120">MVRLNPKPVSEGAEKLKAAALKLFAERGVDGVTVREIAAASGQKNHAAVSYYFGSKEALIRELIIEGARVINDRRWKALNAIEARDSPATLQEIVDLLIYPGVSVRQDQDEECYNRFVVLLGMSHRDFFMDVLGGEYNSGYQRCLDHLRRFMTHLSEAMVTQRLLFIGAYLGAVLSARESLLADQSRPHPTWQAEETLKHFASTVKAIITAPAETD</sequence>
<evidence type="ECO:0000259" key="4">
    <source>
        <dbReference type="Pfam" id="PF00440"/>
    </source>
</evidence>
<keyword evidence="1" id="KW-0805">Transcription regulation</keyword>
<dbReference type="PANTHER" id="PTHR30055:SF234">
    <property type="entry name" value="HTH-TYPE TRANSCRIPTIONAL REGULATOR BETI"/>
    <property type="match status" value="1"/>
</dbReference>
<evidence type="ECO:0000256" key="3">
    <source>
        <dbReference type="ARBA" id="ARBA00023163"/>
    </source>
</evidence>
<dbReference type="Proteomes" id="UP001596303">
    <property type="component" value="Unassembled WGS sequence"/>
</dbReference>
<dbReference type="InterPro" id="IPR009057">
    <property type="entry name" value="Homeodomain-like_sf"/>
</dbReference>
<dbReference type="InterPro" id="IPR050109">
    <property type="entry name" value="HTH-type_TetR-like_transc_reg"/>
</dbReference>